<accession>A0A1F5ZKJ3</accession>
<reference evidence="2 3" key="1">
    <citation type="journal article" date="2016" name="Nat. Commun.">
        <title>Thousands of microbial genomes shed light on interconnected biogeochemical processes in an aquifer system.</title>
        <authorList>
            <person name="Anantharaman K."/>
            <person name="Brown C.T."/>
            <person name="Hug L.A."/>
            <person name="Sharon I."/>
            <person name="Castelle C.J."/>
            <person name="Probst A.J."/>
            <person name="Thomas B.C."/>
            <person name="Singh A."/>
            <person name="Wilkins M.J."/>
            <person name="Karaoz U."/>
            <person name="Brodie E.L."/>
            <person name="Williams K.H."/>
            <person name="Hubbard S.S."/>
            <person name="Banfield J.F."/>
        </authorList>
    </citation>
    <scope>NUCLEOTIDE SEQUENCE [LARGE SCALE GENOMIC DNA]</scope>
</reference>
<gene>
    <name evidence="2" type="ORF">A3D77_07355</name>
</gene>
<feature type="domain" description="PseI/NeuA/B-like" evidence="1">
    <location>
        <begin position="39"/>
        <end position="269"/>
    </location>
</feature>
<evidence type="ECO:0000313" key="2">
    <source>
        <dbReference type="EMBL" id="OGG12845.1"/>
    </source>
</evidence>
<dbReference type="PANTHER" id="PTHR42966">
    <property type="entry name" value="N-ACETYLNEURAMINATE SYNTHASE"/>
    <property type="match status" value="1"/>
</dbReference>
<dbReference type="GO" id="GO:0047444">
    <property type="term" value="F:N-acylneuraminate-9-phosphate synthase activity"/>
    <property type="evidence" value="ECO:0007669"/>
    <property type="project" value="TreeGrafter"/>
</dbReference>
<dbReference type="InterPro" id="IPR013785">
    <property type="entry name" value="Aldolase_TIM"/>
</dbReference>
<sequence>MNIKIGDIVDTEKNHSNFYLYAETAFTHEGDKSYLLKQIESAKRSGCDGVKFQVLINPDSCYRPDIPVYKKLGKWIFSASHWRTIIEFAKNKGLEVIVLPIDLEAACLCGKLHSFIDAIEIHSINLNEYFILREIQKTKRTTVLISAGGALSYELDYAIKSISPYHRKALMFGYQAYPTDYHKINLLKIKELQASYKIPVGYADHTGFDIVDCNRVCEYAYLLGARIFETHIILKKGQKRIDYEAARDVNGIRSLRKSLDNLVKILGSSRSNNLSEEEKTYRNRAKQLVWVTDLSSDQKIGTEHLTYKVCPEMSDYRQGDIETLIGKRTGRKVKKNSVVKKVDVKS</sequence>
<dbReference type="EMBL" id="MFJL01000041">
    <property type="protein sequence ID" value="OGG12845.1"/>
    <property type="molecule type" value="Genomic_DNA"/>
</dbReference>
<organism evidence="2 3">
    <name type="scientific">Candidatus Gottesmanbacteria bacterium RIFCSPHIGHO2_02_FULL_39_11</name>
    <dbReference type="NCBI Taxonomy" id="1798382"/>
    <lineage>
        <taxon>Bacteria</taxon>
        <taxon>Candidatus Gottesmaniibacteriota</taxon>
    </lineage>
</organism>
<dbReference type="InterPro" id="IPR051690">
    <property type="entry name" value="PseI-like"/>
</dbReference>
<dbReference type="AlphaFoldDB" id="A0A1F5ZKJ3"/>
<evidence type="ECO:0000259" key="1">
    <source>
        <dbReference type="Pfam" id="PF03102"/>
    </source>
</evidence>
<dbReference type="Pfam" id="PF03102">
    <property type="entry name" value="NeuB"/>
    <property type="match status" value="1"/>
</dbReference>
<dbReference type="PANTHER" id="PTHR42966:SF1">
    <property type="entry name" value="SIALIC ACID SYNTHASE"/>
    <property type="match status" value="1"/>
</dbReference>
<dbReference type="GO" id="GO:0016051">
    <property type="term" value="P:carbohydrate biosynthetic process"/>
    <property type="evidence" value="ECO:0007669"/>
    <property type="project" value="InterPro"/>
</dbReference>
<dbReference type="STRING" id="1798382.A3D77_07355"/>
<name>A0A1F5ZKJ3_9BACT</name>
<evidence type="ECO:0000313" key="3">
    <source>
        <dbReference type="Proteomes" id="UP000176923"/>
    </source>
</evidence>
<dbReference type="Proteomes" id="UP000176923">
    <property type="component" value="Unassembled WGS sequence"/>
</dbReference>
<dbReference type="InterPro" id="IPR013132">
    <property type="entry name" value="PseI/NeuA/B-like_N"/>
</dbReference>
<proteinExistence type="predicted"/>
<protein>
    <recommendedName>
        <fullName evidence="1">PseI/NeuA/B-like domain-containing protein</fullName>
    </recommendedName>
</protein>
<comment type="caution">
    <text evidence="2">The sequence shown here is derived from an EMBL/GenBank/DDBJ whole genome shotgun (WGS) entry which is preliminary data.</text>
</comment>
<dbReference type="Gene3D" id="3.20.20.70">
    <property type="entry name" value="Aldolase class I"/>
    <property type="match status" value="1"/>
</dbReference>
<dbReference type="SUPFAM" id="SSF51569">
    <property type="entry name" value="Aldolase"/>
    <property type="match status" value="1"/>
</dbReference>